<keyword evidence="6 10" id="KW-0949">S-adenosyl-L-methionine</keyword>
<comment type="caution">
    <text evidence="12">The sequence shown here is derived from an EMBL/GenBank/DDBJ whole genome shotgun (WGS) entry which is preliminary data.</text>
</comment>
<evidence type="ECO:0000256" key="2">
    <source>
        <dbReference type="ARBA" id="ARBA00007494"/>
    </source>
</evidence>
<dbReference type="GO" id="GO:0000049">
    <property type="term" value="F:tRNA binding"/>
    <property type="evidence" value="ECO:0007669"/>
    <property type="project" value="UniProtKB-KW"/>
</dbReference>
<evidence type="ECO:0000256" key="8">
    <source>
        <dbReference type="ARBA" id="ARBA00022884"/>
    </source>
</evidence>
<reference evidence="12 13" key="1">
    <citation type="submission" date="2016-07" db="EMBL/GenBank/DDBJ databases">
        <title>Pervasive Adenine N6-methylation of Active Genes in Fungi.</title>
        <authorList>
            <consortium name="DOE Joint Genome Institute"/>
            <person name="Mondo S.J."/>
            <person name="Dannebaum R.O."/>
            <person name="Kuo R.C."/>
            <person name="Labutti K."/>
            <person name="Haridas S."/>
            <person name="Kuo A."/>
            <person name="Salamov A."/>
            <person name="Ahrendt S.R."/>
            <person name="Lipzen A."/>
            <person name="Sullivan W."/>
            <person name="Andreopoulos W.B."/>
            <person name="Clum A."/>
            <person name="Lindquist E."/>
            <person name="Daum C."/>
            <person name="Ramamoorthy G.K."/>
            <person name="Gryganskyi A."/>
            <person name="Culley D."/>
            <person name="Magnuson J.K."/>
            <person name="James T.Y."/>
            <person name="O'Malley M.A."/>
            <person name="Stajich J.E."/>
            <person name="Spatafora J.W."/>
            <person name="Visel A."/>
            <person name="Grigoriev I.V."/>
        </authorList>
    </citation>
    <scope>NUCLEOTIDE SEQUENCE [LARGE SCALE GENOMIC DNA]</scope>
    <source>
        <strain evidence="12 13">NRRL 2496</strain>
    </source>
</reference>
<protein>
    <submittedName>
        <fullName evidence="12">S-adenosyl-L-methionine-dependent methyltransferase</fullName>
    </submittedName>
</protein>
<evidence type="ECO:0000256" key="7">
    <source>
        <dbReference type="ARBA" id="ARBA00022694"/>
    </source>
</evidence>
<dbReference type="PROSITE" id="PS51686">
    <property type="entry name" value="SAM_MT_RSMB_NOP"/>
    <property type="match status" value="1"/>
</dbReference>
<gene>
    <name evidence="12" type="ORF">BCR43DRAFT_483979</name>
</gene>
<dbReference type="Pfam" id="PF25376">
    <property type="entry name" value="Pre-PUA_NSUN2"/>
    <property type="match status" value="1"/>
</dbReference>
<dbReference type="AlphaFoldDB" id="A0A1X2HW50"/>
<dbReference type="FunCoup" id="A0A1X2HW50">
    <property type="interactions" value="1054"/>
</dbReference>
<comment type="subcellular location">
    <subcellularLocation>
        <location evidence="1">Nucleus</location>
    </subcellularLocation>
</comment>
<keyword evidence="5 10" id="KW-0808">Transferase</keyword>
<dbReference type="GO" id="GO:0016428">
    <property type="term" value="F:tRNA (cytidine-5-)-methyltransferase activity"/>
    <property type="evidence" value="ECO:0007669"/>
    <property type="project" value="InterPro"/>
</dbReference>
<dbReference type="OrthoDB" id="6093671at2759"/>
<dbReference type="Pfam" id="PF01189">
    <property type="entry name" value="Methyltr_RsmB-F"/>
    <property type="match status" value="1"/>
</dbReference>
<feature type="domain" description="SAM-dependent MTase RsmB/NOP-type" evidence="11">
    <location>
        <begin position="1"/>
        <end position="341"/>
    </location>
</feature>
<organism evidence="12 13">
    <name type="scientific">Syncephalastrum racemosum</name>
    <name type="common">Filamentous fungus</name>
    <dbReference type="NCBI Taxonomy" id="13706"/>
    <lineage>
        <taxon>Eukaryota</taxon>
        <taxon>Fungi</taxon>
        <taxon>Fungi incertae sedis</taxon>
        <taxon>Mucoromycota</taxon>
        <taxon>Mucoromycotina</taxon>
        <taxon>Mucoromycetes</taxon>
        <taxon>Mucorales</taxon>
        <taxon>Syncephalastraceae</taxon>
        <taxon>Syncephalastrum</taxon>
    </lineage>
</organism>
<sequence>MQIRKIVEDVYVPEMQNVVIDGVKIEPPQPLPWYPDNLGWQVNTSRHVIKKSPEFSKFHKFIVTENETGNISRQEAVSMVPVLLMNIKPHQWVLDMCAAPGSKTAQIIEAVHANDKLEEMPAGLVVANDNDEKRSYMLIHQLKRMQSPCFVATSHDGQHFPSGMRVARNGDELSPLRFDRVLCDVPCSGDGTMRKNDTIWNTWSHGQALALHKTQVQIFLRGVQLTKVGGRIVYSTCSFNPVENEAVVAEVLRQTKGALELKDVSSELPGLERKPGLVTWKVMRKDGTYIDSVDDLTEEDARLKSIFPPVNAEKLHLERCLRIYPHMQDTGGFFVAVFEKVKPFTREDKLIDDQIKEAKEEQSPASEVGSKEVELPTAVVEQPQPKKQGKADIKPASFELMDSENPESIEIRDFYGLESTFPRDQFLVRSEGKEKSKTIYFISRAVRDLLTSPDMHKLKVVMTGVRLFVRQNSATIEEYSRTPYRLTGEGVPLLKRVMSQRRRVAITRYAELKTLLTEAYPRFDSFGEKTAHQLDTIELGCCVFDFKAPAIGADATDEKDASQDKEHENFNPGLVLPLSIPVWRGRVSVGALLNKQEKKALCQRIFGVVPEETPAHLKERSVANQSSKSASQ</sequence>
<evidence type="ECO:0000256" key="4">
    <source>
        <dbReference type="ARBA" id="ARBA00022603"/>
    </source>
</evidence>
<dbReference type="Proteomes" id="UP000242180">
    <property type="component" value="Unassembled WGS sequence"/>
</dbReference>
<keyword evidence="8 10" id="KW-0694">RNA-binding</keyword>
<keyword evidence="9" id="KW-0539">Nucleus</keyword>
<dbReference type="PRINTS" id="PR02011">
    <property type="entry name" value="RCMTNCL1"/>
</dbReference>
<dbReference type="InterPro" id="IPR049560">
    <property type="entry name" value="MeTrfase_RsmB-F_NOP2_cat"/>
</dbReference>
<name>A0A1X2HW50_SYNRA</name>
<dbReference type="InParanoid" id="A0A1X2HW50"/>
<feature type="binding site" evidence="10">
    <location>
        <position position="184"/>
    </location>
    <ligand>
        <name>S-adenosyl-L-methionine</name>
        <dbReference type="ChEBI" id="CHEBI:59789"/>
    </ligand>
</feature>
<evidence type="ECO:0000256" key="5">
    <source>
        <dbReference type="ARBA" id="ARBA00022679"/>
    </source>
</evidence>
<dbReference type="GO" id="GO:0005634">
    <property type="term" value="C:nucleus"/>
    <property type="evidence" value="ECO:0007669"/>
    <property type="project" value="UniProtKB-SubCell"/>
</dbReference>
<dbReference type="PANTHER" id="PTHR22808:SF1">
    <property type="entry name" value="RNA CYTOSINE-C(5)-METHYLTRANSFERASE NSUN2-RELATED"/>
    <property type="match status" value="1"/>
</dbReference>
<keyword evidence="7" id="KW-0819">tRNA processing</keyword>
<dbReference type="Pfam" id="PF25378">
    <property type="entry name" value="PUA_NSUN2"/>
    <property type="match status" value="1"/>
</dbReference>
<evidence type="ECO:0000256" key="6">
    <source>
        <dbReference type="ARBA" id="ARBA00022691"/>
    </source>
</evidence>
<dbReference type="STRING" id="13706.A0A1X2HW50"/>
<proteinExistence type="inferred from homology"/>
<dbReference type="InterPro" id="IPR018314">
    <property type="entry name" value="RsmB/NOL1/NOP2-like_CS"/>
</dbReference>
<evidence type="ECO:0000256" key="9">
    <source>
        <dbReference type="ARBA" id="ARBA00023242"/>
    </source>
</evidence>
<keyword evidence="13" id="KW-1185">Reference proteome</keyword>
<dbReference type="PRINTS" id="PR02008">
    <property type="entry name" value="RCMTFAMILY"/>
</dbReference>
<feature type="binding site" evidence="10">
    <location>
        <position position="129"/>
    </location>
    <ligand>
        <name>S-adenosyl-L-methionine</name>
        <dbReference type="ChEBI" id="CHEBI:59789"/>
    </ligand>
</feature>
<keyword evidence="3" id="KW-0820">tRNA-binding</keyword>
<dbReference type="InterPro" id="IPR023267">
    <property type="entry name" value="RCMT"/>
</dbReference>
<accession>A0A1X2HW50</accession>
<evidence type="ECO:0000313" key="12">
    <source>
        <dbReference type="EMBL" id="ORZ03789.1"/>
    </source>
</evidence>
<dbReference type="EMBL" id="MCGN01000001">
    <property type="protein sequence ID" value="ORZ03789.1"/>
    <property type="molecule type" value="Genomic_DNA"/>
</dbReference>
<feature type="active site" description="Nucleophile" evidence="10">
    <location>
        <position position="237"/>
    </location>
</feature>
<evidence type="ECO:0000256" key="10">
    <source>
        <dbReference type="PROSITE-ProRule" id="PRU01023"/>
    </source>
</evidence>
<evidence type="ECO:0000256" key="3">
    <source>
        <dbReference type="ARBA" id="ARBA00022555"/>
    </source>
</evidence>
<dbReference type="SUPFAM" id="SSF53335">
    <property type="entry name" value="S-adenosyl-L-methionine-dependent methyltransferases"/>
    <property type="match status" value="1"/>
</dbReference>
<dbReference type="InterPro" id="IPR057286">
    <property type="entry name" value="PUA_NSUN2"/>
</dbReference>
<dbReference type="InterPro" id="IPR001678">
    <property type="entry name" value="MeTrfase_RsmB-F_NOP2_dom"/>
</dbReference>
<keyword evidence="4 10" id="KW-0489">Methyltransferase</keyword>
<evidence type="ECO:0000313" key="13">
    <source>
        <dbReference type="Proteomes" id="UP000242180"/>
    </source>
</evidence>
<dbReference type="Gene3D" id="3.40.50.150">
    <property type="entry name" value="Vaccinia Virus protein VP39"/>
    <property type="match status" value="1"/>
</dbReference>
<dbReference type="InterPro" id="IPR023270">
    <property type="entry name" value="RCMT_NCL1"/>
</dbReference>
<dbReference type="OMA" id="QLFTEYV"/>
<dbReference type="FunFam" id="3.40.50.150:FF:000271">
    <property type="entry name" value="NOL1/NOP2/Sun family protein"/>
    <property type="match status" value="1"/>
</dbReference>
<dbReference type="InterPro" id="IPR029063">
    <property type="entry name" value="SAM-dependent_MTases_sf"/>
</dbReference>
<feature type="binding site" evidence="10">
    <location>
        <position position="156"/>
    </location>
    <ligand>
        <name>S-adenosyl-L-methionine</name>
        <dbReference type="ChEBI" id="CHEBI:59789"/>
    </ligand>
</feature>
<dbReference type="PANTHER" id="PTHR22808">
    <property type="entry name" value="NCL1 YEAST -RELATED NOL1/NOP2/FMU SUN DOMAIN-CONTAINING"/>
    <property type="match status" value="1"/>
</dbReference>
<dbReference type="GO" id="GO:0030488">
    <property type="term" value="P:tRNA methylation"/>
    <property type="evidence" value="ECO:0007669"/>
    <property type="project" value="TreeGrafter"/>
</dbReference>
<evidence type="ECO:0000259" key="11">
    <source>
        <dbReference type="PROSITE" id="PS51686"/>
    </source>
</evidence>
<dbReference type="GO" id="GO:0005737">
    <property type="term" value="C:cytoplasm"/>
    <property type="evidence" value="ECO:0007669"/>
    <property type="project" value="TreeGrafter"/>
</dbReference>
<evidence type="ECO:0000256" key="1">
    <source>
        <dbReference type="ARBA" id="ARBA00004123"/>
    </source>
</evidence>
<comment type="similarity">
    <text evidence="2 10">Belongs to the class I-like SAM-binding methyltransferase superfamily. RsmB/NOP family.</text>
</comment>
<dbReference type="InterPro" id="IPR057285">
    <property type="entry name" value="Pre-PUA_NSUN2"/>
</dbReference>
<dbReference type="PROSITE" id="PS01153">
    <property type="entry name" value="NOL1_NOP2_SUN"/>
    <property type="match status" value="1"/>
</dbReference>
<feature type="binding site" evidence="10">
    <location>
        <begin position="97"/>
        <end position="103"/>
    </location>
    <ligand>
        <name>S-adenosyl-L-methionine</name>
        <dbReference type="ChEBI" id="CHEBI:59789"/>
    </ligand>
</feature>